<gene>
    <name evidence="8" type="ORF">D0Y65_046202</name>
</gene>
<protein>
    <submittedName>
        <fullName evidence="8">Protein MAINTENANCE OF MERISTEMS isoform A</fullName>
    </submittedName>
</protein>
<evidence type="ECO:0000313" key="9">
    <source>
        <dbReference type="Proteomes" id="UP000289340"/>
    </source>
</evidence>
<dbReference type="AlphaFoldDB" id="A0A445G8C5"/>
<dbReference type="InterPro" id="IPR019557">
    <property type="entry name" value="AminoTfrase-like_pln_mobile"/>
</dbReference>
<evidence type="ECO:0000256" key="2">
    <source>
        <dbReference type="ARBA" id="ARBA00023015"/>
    </source>
</evidence>
<reference evidence="8 9" key="1">
    <citation type="submission" date="2018-09" db="EMBL/GenBank/DDBJ databases">
        <title>A high-quality reference genome of wild soybean provides a powerful tool to mine soybean genomes.</title>
        <authorList>
            <person name="Xie M."/>
            <person name="Chung C.Y.L."/>
            <person name="Li M.-W."/>
            <person name="Wong F.-L."/>
            <person name="Chan T.-F."/>
            <person name="Lam H.-M."/>
        </authorList>
    </citation>
    <scope>NUCLEOTIDE SEQUENCE [LARGE SCALE GENOMIC DNA]</scope>
    <source>
        <strain evidence="9">cv. W05</strain>
        <tissue evidence="8">Hypocotyl of etiolated seedlings</tissue>
    </source>
</reference>
<name>A0A445G8C5_GLYSO</name>
<dbReference type="Proteomes" id="UP000289340">
    <property type="component" value="Chromosome 17"/>
</dbReference>
<organism evidence="8 9">
    <name type="scientific">Glycine soja</name>
    <name type="common">Wild soybean</name>
    <dbReference type="NCBI Taxonomy" id="3848"/>
    <lineage>
        <taxon>Eukaryota</taxon>
        <taxon>Viridiplantae</taxon>
        <taxon>Streptophyta</taxon>
        <taxon>Embryophyta</taxon>
        <taxon>Tracheophyta</taxon>
        <taxon>Spermatophyta</taxon>
        <taxon>Magnoliopsida</taxon>
        <taxon>eudicotyledons</taxon>
        <taxon>Gunneridae</taxon>
        <taxon>Pentapetalae</taxon>
        <taxon>rosids</taxon>
        <taxon>fabids</taxon>
        <taxon>Fabales</taxon>
        <taxon>Fabaceae</taxon>
        <taxon>Papilionoideae</taxon>
        <taxon>50 kb inversion clade</taxon>
        <taxon>NPAAA clade</taxon>
        <taxon>indigoferoid/millettioid clade</taxon>
        <taxon>Phaseoleae</taxon>
        <taxon>Glycine</taxon>
        <taxon>Glycine subgen. Soja</taxon>
    </lineage>
</organism>
<dbReference type="InterPro" id="IPR047265">
    <property type="entry name" value="PIF1-like_bHLH"/>
</dbReference>
<evidence type="ECO:0000256" key="1">
    <source>
        <dbReference type="ARBA" id="ARBA00004123"/>
    </source>
</evidence>
<keyword evidence="6" id="KW-1133">Transmembrane helix</keyword>
<dbReference type="Gene3D" id="4.10.280.10">
    <property type="entry name" value="Helix-loop-helix DNA-binding domain"/>
    <property type="match status" value="1"/>
</dbReference>
<evidence type="ECO:0000256" key="5">
    <source>
        <dbReference type="SAM" id="MobiDB-lite"/>
    </source>
</evidence>
<dbReference type="InterPro" id="IPR011598">
    <property type="entry name" value="bHLH_dom"/>
</dbReference>
<sequence length="838" mass="95431">MKPPYPFPKLMASTIKIESYFKGDGHVLPSIMEATLKWKLSGKLEGTNDKLMEELRMCPLDDVDDWDFEDINYNDEEINDLYNADRDIPGIDSDENPNFVNPQLLFPLLYSSQQIPIPPLCSSSKRSRAVEFHNLYEKRRRSRIKEKMKALQNLIPNSNKTNKALMLDEAIEYLKQLQLQEQRNVKFLLRTNDVVALTMEEDPCKGSQRKCLSLPPSLPPVLAFFFLLTPHHFFFFFLTPYLTSLAFFFLSLYPGLKKASPTIVILHAVFVPPVSVVFFLRVGSPCSATAPPLMLSSPGKLRVVFSLRASALLSLLIKVLSFLQEEIVMILMMLYNVDGLRHPHADNEYLSLLQTMSQWSLRQRLMELRLRLTYMRMSRWQEEHPELKLSSHGRKVHSLGRHVPAIEGLVAGTGLSPLIACSIDTGEWGLLSSFVERWHRETSSFHLPMGEVTITLDDVASLLHLPVVGDLHAFQPVHVDDVVQMLVELLMAGHWTVAARAFLLHLLGCTLFANKSATNVHVVFLEALRDLSQTRSYAWGVTTLVHMYDHLNDASISTSRQLGGYITLLQCRIYEHFPSVTESTTDPDYDEDSLCACRWIATKKTVKSIRTPTYRERLDRLRIPNVCWIPYGEHRPVRDFHMISCYSGLLRWGPVVVYYRLERVMQQFGYTQTIPAPPANSWVSFDDIHDRWMHYSDHMAATGDNCVVPGQCASDYMDWFFCILHSFMTPGQPSDPRADGHATQPRVATQDLDTDIRPVMEPATPSTSARSDVAEPRHAVEACHAIAERLESHLNLGVVTPGTSTHELIEECLRIARSVTQDELVYVSSRCRQRTDQS</sequence>
<keyword evidence="6" id="KW-0812">Transmembrane</keyword>
<dbReference type="Pfam" id="PF00010">
    <property type="entry name" value="HLH"/>
    <property type="match status" value="1"/>
</dbReference>
<keyword evidence="4" id="KW-0539">Nucleus</keyword>
<dbReference type="PANTHER" id="PTHR46033:SF8">
    <property type="entry name" value="PROTEIN MAINTENANCE OF MERISTEMS-LIKE"/>
    <property type="match status" value="1"/>
</dbReference>
<dbReference type="GO" id="GO:0046983">
    <property type="term" value="F:protein dimerization activity"/>
    <property type="evidence" value="ECO:0007669"/>
    <property type="project" value="InterPro"/>
</dbReference>
<keyword evidence="6" id="KW-0472">Membrane</keyword>
<dbReference type="PANTHER" id="PTHR46033">
    <property type="entry name" value="PROTEIN MAIN-LIKE 2"/>
    <property type="match status" value="1"/>
</dbReference>
<dbReference type="GO" id="GO:0010073">
    <property type="term" value="P:meristem maintenance"/>
    <property type="evidence" value="ECO:0007669"/>
    <property type="project" value="InterPro"/>
</dbReference>
<evidence type="ECO:0000256" key="6">
    <source>
        <dbReference type="SAM" id="Phobius"/>
    </source>
</evidence>
<dbReference type="CDD" id="cd11445">
    <property type="entry name" value="bHLH_AtPIF_like"/>
    <property type="match status" value="1"/>
</dbReference>
<feature type="domain" description="BHLH" evidence="7">
    <location>
        <begin position="128"/>
        <end position="177"/>
    </location>
</feature>
<proteinExistence type="predicted"/>
<evidence type="ECO:0000259" key="7">
    <source>
        <dbReference type="PROSITE" id="PS50888"/>
    </source>
</evidence>
<dbReference type="GO" id="GO:0005634">
    <property type="term" value="C:nucleus"/>
    <property type="evidence" value="ECO:0007669"/>
    <property type="project" value="UniProtKB-SubCell"/>
</dbReference>
<keyword evidence="9" id="KW-1185">Reference proteome</keyword>
<feature type="transmembrane region" description="Helical" evidence="6">
    <location>
        <begin position="263"/>
        <end position="283"/>
    </location>
</feature>
<dbReference type="EMBL" id="QZWG01000017">
    <property type="protein sequence ID" value="RZB57442.1"/>
    <property type="molecule type" value="Genomic_DNA"/>
</dbReference>
<evidence type="ECO:0000256" key="4">
    <source>
        <dbReference type="ARBA" id="ARBA00023242"/>
    </source>
</evidence>
<accession>A0A445G8C5</accession>
<dbReference type="SUPFAM" id="SSF47459">
    <property type="entry name" value="HLH, helix-loop-helix DNA-binding domain"/>
    <property type="match status" value="1"/>
</dbReference>
<comment type="caution">
    <text evidence="8">The sequence shown here is derived from an EMBL/GenBank/DDBJ whole genome shotgun (WGS) entry which is preliminary data.</text>
</comment>
<feature type="transmembrane region" description="Helical" evidence="6">
    <location>
        <begin position="234"/>
        <end position="256"/>
    </location>
</feature>
<dbReference type="Pfam" id="PF10536">
    <property type="entry name" value="PMD"/>
    <property type="match status" value="1"/>
</dbReference>
<dbReference type="InterPro" id="IPR036638">
    <property type="entry name" value="HLH_DNA-bd_sf"/>
</dbReference>
<feature type="region of interest" description="Disordered" evidence="5">
    <location>
        <begin position="733"/>
        <end position="776"/>
    </location>
</feature>
<dbReference type="InterPro" id="IPR044824">
    <property type="entry name" value="MAIN-like"/>
</dbReference>
<dbReference type="SMART" id="SM00353">
    <property type="entry name" value="HLH"/>
    <property type="match status" value="1"/>
</dbReference>
<keyword evidence="3" id="KW-0804">Transcription</keyword>
<keyword evidence="2" id="KW-0805">Transcription regulation</keyword>
<comment type="subcellular location">
    <subcellularLocation>
        <location evidence="1">Nucleus</location>
    </subcellularLocation>
</comment>
<dbReference type="PROSITE" id="PS50888">
    <property type="entry name" value="BHLH"/>
    <property type="match status" value="1"/>
</dbReference>
<evidence type="ECO:0000313" key="8">
    <source>
        <dbReference type="EMBL" id="RZB57442.1"/>
    </source>
</evidence>
<evidence type="ECO:0000256" key="3">
    <source>
        <dbReference type="ARBA" id="ARBA00023163"/>
    </source>
</evidence>